<accession>A0A4Y2U0I8</accession>
<organism evidence="1 2">
    <name type="scientific">Araneus ventricosus</name>
    <name type="common">Orbweaver spider</name>
    <name type="synonym">Epeira ventricosa</name>
    <dbReference type="NCBI Taxonomy" id="182803"/>
    <lineage>
        <taxon>Eukaryota</taxon>
        <taxon>Metazoa</taxon>
        <taxon>Ecdysozoa</taxon>
        <taxon>Arthropoda</taxon>
        <taxon>Chelicerata</taxon>
        <taxon>Arachnida</taxon>
        <taxon>Araneae</taxon>
        <taxon>Araneomorphae</taxon>
        <taxon>Entelegynae</taxon>
        <taxon>Araneoidea</taxon>
        <taxon>Araneidae</taxon>
        <taxon>Araneus</taxon>
    </lineage>
</organism>
<dbReference type="Proteomes" id="UP000499080">
    <property type="component" value="Unassembled WGS sequence"/>
</dbReference>
<reference evidence="1 2" key="1">
    <citation type="journal article" date="2019" name="Sci. Rep.">
        <title>Orb-weaving spider Araneus ventricosus genome elucidates the spidroin gene catalogue.</title>
        <authorList>
            <person name="Kono N."/>
            <person name="Nakamura H."/>
            <person name="Ohtoshi R."/>
            <person name="Moran D.A.P."/>
            <person name="Shinohara A."/>
            <person name="Yoshida Y."/>
            <person name="Fujiwara M."/>
            <person name="Mori M."/>
            <person name="Tomita M."/>
            <person name="Arakawa K."/>
        </authorList>
    </citation>
    <scope>NUCLEOTIDE SEQUENCE [LARGE SCALE GENOMIC DNA]</scope>
</reference>
<comment type="caution">
    <text evidence="1">The sequence shown here is derived from an EMBL/GenBank/DDBJ whole genome shotgun (WGS) entry which is preliminary data.</text>
</comment>
<sequence>MHLIALRTWNHPPMIPINLNIPSENIDKEATRVDDIYCYYCPIISVFLPSFNHSQLSKDPMNHSGSSHRLPSKSDLVPIRSRLTTLLVSSMKFIKRRSQRYEVTRPGLLASERASGRPFSS</sequence>
<keyword evidence="2" id="KW-1185">Reference proteome</keyword>
<name>A0A4Y2U0I8_ARAVE</name>
<protein>
    <submittedName>
        <fullName evidence="1">Uncharacterized protein</fullName>
    </submittedName>
</protein>
<dbReference type="AlphaFoldDB" id="A0A4Y2U0I8"/>
<evidence type="ECO:0000313" key="2">
    <source>
        <dbReference type="Proteomes" id="UP000499080"/>
    </source>
</evidence>
<gene>
    <name evidence="1" type="ORF">AVEN_176260_1</name>
</gene>
<evidence type="ECO:0000313" key="1">
    <source>
        <dbReference type="EMBL" id="GBO06398.1"/>
    </source>
</evidence>
<dbReference type="EMBL" id="BGPR01032744">
    <property type="protein sequence ID" value="GBO06398.1"/>
    <property type="molecule type" value="Genomic_DNA"/>
</dbReference>
<proteinExistence type="predicted"/>